<dbReference type="GO" id="GO:0016616">
    <property type="term" value="F:oxidoreductase activity, acting on the CH-OH group of donors, NAD or NADP as acceptor"/>
    <property type="evidence" value="ECO:0007669"/>
    <property type="project" value="InterPro"/>
</dbReference>
<comment type="caution">
    <text evidence="4">The sequence shown here is derived from an EMBL/GenBank/DDBJ whole genome shotgun (WGS) entry which is preliminary data.</text>
</comment>
<dbReference type="Gene3D" id="3.40.50.720">
    <property type="entry name" value="NAD(P)-binding Rossmann-like Domain"/>
    <property type="match status" value="2"/>
</dbReference>
<protein>
    <recommendedName>
        <fullName evidence="5">UDP-glucose/GDP-mannose dehydrogenase dimerisation domain-containing protein</fullName>
    </recommendedName>
</protein>
<accession>A0A0F9AI99</accession>
<sequence>MKFEQKPKIGIVGAGFVGRAIARGFSLTADVKIYDKDPKRSAHSFEEICNSDFIFLCLPTPMEHAEGGKADLTIIYSVCQQVKDCGTNGIMIIKSTVPIGTTRTLREKFGLQIIHNPEFLTARNANIDFITPARTILGGTKDLTHQVAKLFADRFPGNNIFEMTSNESEAVKYIANCFFAVKVIYFNEVFLGLKQAFGLNWEKVMEGVLTDGRIGVSHYDVPGHDGKLGFGGYCFPKDICALIHQLESSGFDPKLLNAAWEQNKLIRPEMDWGRISNVVSSNT</sequence>
<proteinExistence type="inferred from homology"/>
<dbReference type="Gene3D" id="1.20.5.100">
    <property type="entry name" value="Cytochrome c1, transmembrane anchor, C-terminal"/>
    <property type="match status" value="1"/>
</dbReference>
<dbReference type="Pfam" id="PF00984">
    <property type="entry name" value="UDPG_MGDP_dh"/>
    <property type="match status" value="1"/>
</dbReference>
<dbReference type="InterPro" id="IPR008927">
    <property type="entry name" value="6-PGluconate_DH-like_C_sf"/>
</dbReference>
<dbReference type="Pfam" id="PF03721">
    <property type="entry name" value="UDPG_MGDP_dh_N"/>
    <property type="match status" value="1"/>
</dbReference>
<dbReference type="InterPro" id="IPR014026">
    <property type="entry name" value="UDP-Glc/GDP-Man_DH_dimer"/>
</dbReference>
<dbReference type="InterPro" id="IPR001732">
    <property type="entry name" value="UDP-Glc/GDP-Man_DH_N"/>
</dbReference>
<feature type="domain" description="UDP-glucose/GDP-mannose dehydrogenase dimerisation" evidence="2">
    <location>
        <begin position="167"/>
        <end position="264"/>
    </location>
</feature>
<dbReference type="PANTHER" id="PTHR43750">
    <property type="entry name" value="UDP-GLUCOSE 6-DEHYDROGENASE TUAD"/>
    <property type="match status" value="1"/>
</dbReference>
<dbReference type="EMBL" id="LAZR01042600">
    <property type="protein sequence ID" value="KKL09140.1"/>
    <property type="molecule type" value="Genomic_DNA"/>
</dbReference>
<organism evidence="4">
    <name type="scientific">marine sediment metagenome</name>
    <dbReference type="NCBI Taxonomy" id="412755"/>
    <lineage>
        <taxon>unclassified sequences</taxon>
        <taxon>metagenomes</taxon>
        <taxon>ecological metagenomes</taxon>
    </lineage>
</organism>
<dbReference type="InterPro" id="IPR036291">
    <property type="entry name" value="NAD(P)-bd_dom_sf"/>
</dbReference>
<dbReference type="AlphaFoldDB" id="A0A0F9AI99"/>
<evidence type="ECO:0000256" key="1">
    <source>
        <dbReference type="ARBA" id="ARBA00006601"/>
    </source>
</evidence>
<comment type="similarity">
    <text evidence="1">Belongs to the UDP-glucose/GDP-mannose dehydrogenase family.</text>
</comment>
<dbReference type="SUPFAM" id="SSF51735">
    <property type="entry name" value="NAD(P)-binding Rossmann-fold domains"/>
    <property type="match status" value="1"/>
</dbReference>
<reference evidence="4" key="1">
    <citation type="journal article" date="2015" name="Nature">
        <title>Complex archaea that bridge the gap between prokaryotes and eukaryotes.</title>
        <authorList>
            <person name="Spang A."/>
            <person name="Saw J.H."/>
            <person name="Jorgensen S.L."/>
            <person name="Zaremba-Niedzwiedzka K."/>
            <person name="Martijn J."/>
            <person name="Lind A.E."/>
            <person name="van Eijk R."/>
            <person name="Schleper C."/>
            <person name="Guy L."/>
            <person name="Ettema T.J."/>
        </authorList>
    </citation>
    <scope>NUCLEOTIDE SEQUENCE</scope>
</reference>
<gene>
    <name evidence="4" type="ORF">LCGC14_2568840</name>
</gene>
<dbReference type="GO" id="GO:0051287">
    <property type="term" value="F:NAD binding"/>
    <property type="evidence" value="ECO:0007669"/>
    <property type="project" value="InterPro"/>
</dbReference>
<dbReference type="SUPFAM" id="SSF48179">
    <property type="entry name" value="6-phosphogluconate dehydrogenase C-terminal domain-like"/>
    <property type="match status" value="1"/>
</dbReference>
<evidence type="ECO:0008006" key="5">
    <source>
        <dbReference type="Google" id="ProtNLM"/>
    </source>
</evidence>
<evidence type="ECO:0000259" key="2">
    <source>
        <dbReference type="Pfam" id="PF00984"/>
    </source>
</evidence>
<dbReference type="PANTHER" id="PTHR43750:SF2">
    <property type="entry name" value="UDP-GLUCOSE 6-DEHYDROGENASE"/>
    <property type="match status" value="1"/>
</dbReference>
<feature type="domain" description="UDP-glucose/GDP-mannose dehydrogenase N-terminal" evidence="3">
    <location>
        <begin position="47"/>
        <end position="147"/>
    </location>
</feature>
<evidence type="ECO:0000259" key="3">
    <source>
        <dbReference type="Pfam" id="PF03721"/>
    </source>
</evidence>
<evidence type="ECO:0000313" key="4">
    <source>
        <dbReference type="EMBL" id="KKL09140.1"/>
    </source>
</evidence>
<name>A0A0F9AI99_9ZZZZ</name>